<dbReference type="InterPro" id="IPR018261">
    <property type="entry name" value="Ribosomal_bL27_CS"/>
</dbReference>
<dbReference type="GO" id="GO:0003735">
    <property type="term" value="F:structural constituent of ribosome"/>
    <property type="evidence" value="ECO:0007669"/>
    <property type="project" value="InterPro"/>
</dbReference>
<feature type="compositionally biased region" description="Polar residues" evidence="6">
    <location>
        <begin position="1"/>
        <end position="11"/>
    </location>
</feature>
<dbReference type="GO" id="GO:1990904">
    <property type="term" value="C:ribonucleoprotein complex"/>
    <property type="evidence" value="ECO:0007669"/>
    <property type="project" value="UniProtKB-KW"/>
</dbReference>
<dbReference type="InterPro" id="IPR001684">
    <property type="entry name" value="Ribosomal_bL27"/>
</dbReference>
<feature type="region of interest" description="Disordered" evidence="6">
    <location>
        <begin position="1"/>
        <end position="23"/>
    </location>
</feature>
<evidence type="ECO:0000256" key="2">
    <source>
        <dbReference type="ARBA" id="ARBA00022980"/>
    </source>
</evidence>
<keyword evidence="2 7" id="KW-0689">Ribosomal protein</keyword>
<evidence type="ECO:0000256" key="6">
    <source>
        <dbReference type="SAM" id="MobiDB-lite"/>
    </source>
</evidence>
<accession>A0A0S2UP72</accession>
<evidence type="ECO:0000256" key="3">
    <source>
        <dbReference type="ARBA" id="ARBA00023274"/>
    </source>
</evidence>
<organism evidence="7 8">
    <name type="scientific">Candidatus Nasuia deltocephalincola</name>
    <dbReference type="NCBI Taxonomy" id="1160784"/>
    <lineage>
        <taxon>Bacteria</taxon>
        <taxon>Pseudomonadati</taxon>
        <taxon>Pseudomonadota</taxon>
        <taxon>Betaproteobacteria</taxon>
        <taxon>Candidatus Nasuia</taxon>
    </lineage>
</organism>
<evidence type="ECO:0000313" key="7">
    <source>
        <dbReference type="EMBL" id="ALP70011.1"/>
    </source>
</evidence>
<proteinExistence type="inferred from homology"/>
<evidence type="ECO:0000256" key="5">
    <source>
        <dbReference type="ARBA" id="ARBA00035477"/>
    </source>
</evidence>
<dbReference type="PANTHER" id="PTHR15893:SF0">
    <property type="entry name" value="LARGE RIBOSOMAL SUBUNIT PROTEIN BL27M"/>
    <property type="match status" value="1"/>
</dbReference>
<evidence type="ECO:0000313" key="8">
    <source>
        <dbReference type="Proteomes" id="UP000055684"/>
    </source>
</evidence>
<dbReference type="Pfam" id="PF01016">
    <property type="entry name" value="Ribosomal_L27"/>
    <property type="match status" value="1"/>
</dbReference>
<evidence type="ECO:0000256" key="4">
    <source>
        <dbReference type="ARBA" id="ARBA00035175"/>
    </source>
</evidence>
<reference evidence="7 8" key="2">
    <citation type="journal article" date="2016" name="Genome Announc.">
        <title>Complete Genome Sequences of the Obligate Symbionts 'Candidatus Sulcia muelleri' and 'Ca. Nasuia deltocephalinicola' from the Pestiferous Leafhopper Macrosteles quadripunctulatus (Hemiptera: Cicadellidae).</title>
        <authorList>
            <person name="Bennett G.M."/>
            <person name="Abba S."/>
            <person name="Kube M."/>
            <person name="Marzachi C."/>
        </authorList>
    </citation>
    <scope>NUCLEOTIDE SEQUENCE [LARGE SCALE GENOMIC DNA]</scope>
    <source>
        <strain evidence="7 8">PUNC</strain>
    </source>
</reference>
<keyword evidence="3" id="KW-0687">Ribonucleoprotein</keyword>
<dbReference type="Gene3D" id="2.40.50.100">
    <property type="match status" value="1"/>
</dbReference>
<dbReference type="AlphaFoldDB" id="A0A0S2UP72"/>
<sequence length="81" mass="9372">MAQKKSGGSTRNGRDSNPKNLGLKKNFNNFVKPGDILIRQRGNIFYPGINSYIGKDYTIISKIYGFMFFKKIKKKKYIYVL</sequence>
<protein>
    <recommendedName>
        <fullName evidence="4">Large ribosomal subunit protein bL27</fullName>
    </recommendedName>
    <alternativeName>
        <fullName evidence="5">50S ribosomal protein L27</fullName>
    </alternativeName>
</protein>
<dbReference type="EMBL" id="CP013211">
    <property type="protein sequence ID" value="ALP70011.1"/>
    <property type="molecule type" value="Genomic_DNA"/>
</dbReference>
<dbReference type="SUPFAM" id="SSF110324">
    <property type="entry name" value="Ribosomal L27 protein-like"/>
    <property type="match status" value="1"/>
</dbReference>
<dbReference type="PROSITE" id="PS00831">
    <property type="entry name" value="RIBOSOMAL_L27"/>
    <property type="match status" value="1"/>
</dbReference>
<dbReference type="GO" id="GO:0005840">
    <property type="term" value="C:ribosome"/>
    <property type="evidence" value="ECO:0007669"/>
    <property type="project" value="UniProtKB-KW"/>
</dbReference>
<reference evidence="8" key="1">
    <citation type="submission" date="2015-11" db="EMBL/GenBank/DDBJ databases">
        <title>Complete genome sequences of the obligate symbionts Candidatus Sulcia muelleri and Candidatus Nasuia deltocephalinicola from the pestiferous leafhopper, Macrosteles quadripunctulatus (Hemiptera: Cicadellidae).</title>
        <authorList>
            <person name="Bennett G.M."/>
            <person name="Abba S."/>
            <person name="Kube M."/>
            <person name="Marzachi C."/>
        </authorList>
    </citation>
    <scope>NUCLEOTIDE SEQUENCE [LARGE SCALE GENOMIC DNA]</scope>
    <source>
        <strain evidence="8">PUNC</strain>
    </source>
</reference>
<evidence type="ECO:0000256" key="1">
    <source>
        <dbReference type="ARBA" id="ARBA00010797"/>
    </source>
</evidence>
<dbReference type="GO" id="GO:0006412">
    <property type="term" value="P:translation"/>
    <property type="evidence" value="ECO:0007669"/>
    <property type="project" value="InterPro"/>
</dbReference>
<name>A0A0S2UP72_9PROT</name>
<dbReference type="PATRIC" id="fig|1160784.3.peg.64"/>
<comment type="similarity">
    <text evidence="1">Belongs to the bacterial ribosomal protein bL27 family.</text>
</comment>
<gene>
    <name evidence="7" type="ORF">ASU29_097</name>
</gene>
<dbReference type="PRINTS" id="PR00063">
    <property type="entry name" value="RIBOSOMALL27"/>
</dbReference>
<dbReference type="PANTHER" id="PTHR15893">
    <property type="entry name" value="RIBOSOMAL PROTEIN L27"/>
    <property type="match status" value="1"/>
</dbReference>
<dbReference type="Proteomes" id="UP000055684">
    <property type="component" value="Chromosome"/>
</dbReference>